<keyword evidence="2" id="KW-0812">Transmembrane</keyword>
<evidence type="ECO:0000313" key="3">
    <source>
        <dbReference type="EMBL" id="GIJ53129.1"/>
    </source>
</evidence>
<evidence type="ECO:0000313" key="4">
    <source>
        <dbReference type="Proteomes" id="UP000612585"/>
    </source>
</evidence>
<dbReference type="Proteomes" id="UP000612585">
    <property type="component" value="Unassembled WGS sequence"/>
</dbReference>
<dbReference type="AlphaFoldDB" id="A0A8J3YWW0"/>
<dbReference type="EMBL" id="BOPG01000004">
    <property type="protein sequence ID" value="GIJ53129.1"/>
    <property type="molecule type" value="Genomic_DNA"/>
</dbReference>
<keyword evidence="2" id="KW-1133">Transmembrane helix</keyword>
<reference evidence="3" key="1">
    <citation type="submission" date="2021-01" db="EMBL/GenBank/DDBJ databases">
        <title>Whole genome shotgun sequence of Virgisporangium aurantiacum NBRC 16421.</title>
        <authorList>
            <person name="Komaki H."/>
            <person name="Tamura T."/>
        </authorList>
    </citation>
    <scope>NUCLEOTIDE SEQUENCE</scope>
    <source>
        <strain evidence="3">NBRC 16421</strain>
    </source>
</reference>
<accession>A0A8J3YWW0</accession>
<gene>
    <name evidence="3" type="ORF">Vau01_006450</name>
</gene>
<evidence type="ECO:0000256" key="1">
    <source>
        <dbReference type="SAM" id="MobiDB-lite"/>
    </source>
</evidence>
<feature type="compositionally biased region" description="Low complexity" evidence="1">
    <location>
        <begin position="97"/>
        <end position="109"/>
    </location>
</feature>
<dbReference type="RefSeq" id="WP_203986947.1">
    <property type="nucleotide sequence ID" value="NZ_BOPG01000004.1"/>
</dbReference>
<feature type="transmembrane region" description="Helical" evidence="2">
    <location>
        <begin position="47"/>
        <end position="68"/>
    </location>
</feature>
<name>A0A8J3YWW0_9ACTN</name>
<keyword evidence="2" id="KW-0472">Membrane</keyword>
<proteinExistence type="predicted"/>
<keyword evidence="4" id="KW-1185">Reference proteome</keyword>
<protein>
    <submittedName>
        <fullName evidence="3">Uncharacterized protein</fullName>
    </submittedName>
</protein>
<sequence length="416" mass="43311">MHPIDDDSAVALLRPLDGEPATASTIDIDRAVREGRRRRRRRTATRSVALVAATGLVIAGGATAVTTLRGTGSPTPDASQDVAGPTASASTPPVRRPPIATAPAAPPARCELSKLPMPAGTGKAIVTGADPTGRIIVGRSYLGDGDKQALMWRDGKVQKLPLIGSEPSLNDVTTAGTAVGFEYGPGEEGQFPVVYRDGTVKRLAGGKGEARGINEAGAIAGVLGDDRSSALPARWAGPDSQPERLPLPERYSTGRAQDIDEDGTIVGYLGDQQAPYVWFPDGEHRPLPLPTVDGKTADGGDVTAVRNGWAIGMVHVGFDTRAVRWNVYTGAATVFPEFNIRASAVNARGWVTGPAHDASGLLRTETGTVALAGLPQKNGGNVLGVIPNTLSDDGRTIAGQSDDNTETLRAVVWKCT</sequence>
<comment type="caution">
    <text evidence="3">The sequence shown here is derived from an EMBL/GenBank/DDBJ whole genome shotgun (WGS) entry which is preliminary data.</text>
</comment>
<feature type="region of interest" description="Disordered" evidence="1">
    <location>
        <begin position="68"/>
        <end position="113"/>
    </location>
</feature>
<evidence type="ECO:0000256" key="2">
    <source>
        <dbReference type="SAM" id="Phobius"/>
    </source>
</evidence>
<feature type="compositionally biased region" description="Polar residues" evidence="1">
    <location>
        <begin position="68"/>
        <end position="78"/>
    </location>
</feature>
<organism evidence="3 4">
    <name type="scientific">Virgisporangium aurantiacum</name>
    <dbReference type="NCBI Taxonomy" id="175570"/>
    <lineage>
        <taxon>Bacteria</taxon>
        <taxon>Bacillati</taxon>
        <taxon>Actinomycetota</taxon>
        <taxon>Actinomycetes</taxon>
        <taxon>Micromonosporales</taxon>
        <taxon>Micromonosporaceae</taxon>
        <taxon>Virgisporangium</taxon>
    </lineage>
</organism>